<evidence type="ECO:0000313" key="8">
    <source>
        <dbReference type="EMBL" id="KAA9395514.1"/>
    </source>
</evidence>
<evidence type="ECO:0000259" key="7">
    <source>
        <dbReference type="Pfam" id="PF07730"/>
    </source>
</evidence>
<keyword evidence="1" id="KW-0808">Transferase</keyword>
<feature type="region of interest" description="Disordered" evidence="5">
    <location>
        <begin position="1"/>
        <end position="55"/>
    </location>
</feature>
<feature type="transmembrane region" description="Helical" evidence="6">
    <location>
        <begin position="217"/>
        <end position="237"/>
    </location>
</feature>
<accession>A0A5J5L0N9</accession>
<reference evidence="8 9" key="1">
    <citation type="submission" date="2019-05" db="EMBL/GenBank/DDBJ databases">
        <title>Kocuria coralli sp. nov., a novel actinobacterium isolated from coral reef seawater.</title>
        <authorList>
            <person name="Li J."/>
        </authorList>
    </citation>
    <scope>NUCLEOTIDE SEQUENCE [LARGE SCALE GENOMIC DNA]</scope>
    <source>
        <strain evidence="8 9">SCSIO 13007</strain>
    </source>
</reference>
<dbReference type="GO" id="GO:0016020">
    <property type="term" value="C:membrane"/>
    <property type="evidence" value="ECO:0007669"/>
    <property type="project" value="InterPro"/>
</dbReference>
<feature type="transmembrane region" description="Helical" evidence="6">
    <location>
        <begin position="129"/>
        <end position="148"/>
    </location>
</feature>
<dbReference type="CDD" id="cd16917">
    <property type="entry name" value="HATPase_UhpB-NarQ-NarX-like"/>
    <property type="match status" value="1"/>
</dbReference>
<keyword evidence="9" id="KW-1185">Reference proteome</keyword>
<dbReference type="Gene3D" id="1.20.5.1930">
    <property type="match status" value="1"/>
</dbReference>
<dbReference type="Proteomes" id="UP000325957">
    <property type="component" value="Unassembled WGS sequence"/>
</dbReference>
<dbReference type="InterPro" id="IPR011712">
    <property type="entry name" value="Sig_transdc_His_kin_sub3_dim/P"/>
</dbReference>
<keyword evidence="3" id="KW-0902">Two-component regulatory system</keyword>
<feature type="compositionally biased region" description="Basic and acidic residues" evidence="5">
    <location>
        <begin position="419"/>
        <end position="428"/>
    </location>
</feature>
<dbReference type="AlphaFoldDB" id="A0A5J5L0N9"/>
<dbReference type="OrthoDB" id="5241784at2"/>
<organism evidence="8 9">
    <name type="scientific">Kocuria coralli</name>
    <dbReference type="NCBI Taxonomy" id="1461025"/>
    <lineage>
        <taxon>Bacteria</taxon>
        <taxon>Bacillati</taxon>
        <taxon>Actinomycetota</taxon>
        <taxon>Actinomycetes</taxon>
        <taxon>Micrococcales</taxon>
        <taxon>Micrococcaceae</taxon>
        <taxon>Kocuria</taxon>
    </lineage>
</organism>
<feature type="transmembrane region" description="Helical" evidence="6">
    <location>
        <begin position="154"/>
        <end position="172"/>
    </location>
</feature>
<feature type="region of interest" description="Disordered" evidence="5">
    <location>
        <begin position="395"/>
        <end position="465"/>
    </location>
</feature>
<dbReference type="PANTHER" id="PTHR24421:SF63">
    <property type="entry name" value="SENSOR HISTIDINE KINASE DESK"/>
    <property type="match status" value="1"/>
</dbReference>
<evidence type="ECO:0000313" key="9">
    <source>
        <dbReference type="Proteomes" id="UP000325957"/>
    </source>
</evidence>
<keyword evidence="6" id="KW-0472">Membrane</keyword>
<dbReference type="Pfam" id="PF07730">
    <property type="entry name" value="HisKA_3"/>
    <property type="match status" value="1"/>
</dbReference>
<feature type="transmembrane region" description="Helical" evidence="6">
    <location>
        <begin position="65"/>
        <end position="88"/>
    </location>
</feature>
<dbReference type="EMBL" id="SZWF01000001">
    <property type="protein sequence ID" value="KAA9395514.1"/>
    <property type="molecule type" value="Genomic_DNA"/>
</dbReference>
<feature type="transmembrane region" description="Helical" evidence="6">
    <location>
        <begin position="179"/>
        <end position="197"/>
    </location>
</feature>
<keyword evidence="2" id="KW-0418">Kinase</keyword>
<dbReference type="InterPro" id="IPR050482">
    <property type="entry name" value="Sensor_HK_TwoCompSys"/>
</dbReference>
<name>A0A5J5L0N9_9MICC</name>
<feature type="compositionally biased region" description="Pro residues" evidence="5">
    <location>
        <begin position="1"/>
        <end position="11"/>
    </location>
</feature>
<comment type="caution">
    <text evidence="8">The sequence shown here is derived from an EMBL/GenBank/DDBJ whole genome shotgun (WGS) entry which is preliminary data.</text>
</comment>
<evidence type="ECO:0000256" key="5">
    <source>
        <dbReference type="SAM" id="MobiDB-lite"/>
    </source>
</evidence>
<evidence type="ECO:0000256" key="2">
    <source>
        <dbReference type="ARBA" id="ARBA00022777"/>
    </source>
</evidence>
<sequence length="465" mass="49916">MSPISQMPPRPGSVTVSSSSVQVSHPDHDKSHRSTVSAMTTADDAEPPRPHAPEGRGLGVRESWLYTWGGLVLYAVLIYALTLMFVVVTSPGVTAGLVVFMGSTAAAFTGYVLFTRVYKAGLWAQNATLLERLMLLVPAGVVVVVSVLDPRWTLVGLIPPWIAISALSINVPRRAAVPVQSIGLVLAAGQLLSARAISPATAPEIWAAQLPALSPTFFMVLLTPGIIFFSVWWWGIIERLDRARAAESDLAVTRERLRFASDLHDIQGHHLQVIALKAELAERLLDRDLDAARVQLRETREEARAALDQTRALVHGLRQVSLSEELANAADVLTSAGIQSQYSGDLSPSSPESRRLLGLVTREATTNILRHAKPTTASYRLLRDSRGDLCLTVTNDGVRNGHVPPAGDHPGGRGSGLDSLRERLREAGGDLSVTRGEDSFTVTATLPDDTGPDTSPAATTPEDVS</sequence>
<dbReference type="InterPro" id="IPR036890">
    <property type="entry name" value="HATPase_C_sf"/>
</dbReference>
<dbReference type="GO" id="GO:0000155">
    <property type="term" value="F:phosphorelay sensor kinase activity"/>
    <property type="evidence" value="ECO:0007669"/>
    <property type="project" value="InterPro"/>
</dbReference>
<feature type="domain" description="Signal transduction histidine kinase subgroup 3 dimerisation and phosphoacceptor" evidence="7">
    <location>
        <begin position="255"/>
        <end position="321"/>
    </location>
</feature>
<feature type="compositionally biased region" description="Low complexity" evidence="5">
    <location>
        <begin position="13"/>
        <end position="24"/>
    </location>
</feature>
<keyword evidence="6" id="KW-1133">Transmembrane helix</keyword>
<feature type="transmembrane region" description="Helical" evidence="6">
    <location>
        <begin position="94"/>
        <end position="117"/>
    </location>
</feature>
<dbReference type="Gene3D" id="3.30.565.10">
    <property type="entry name" value="Histidine kinase-like ATPase, C-terminal domain"/>
    <property type="match status" value="1"/>
</dbReference>
<dbReference type="SUPFAM" id="SSF55874">
    <property type="entry name" value="ATPase domain of HSP90 chaperone/DNA topoisomerase II/histidine kinase"/>
    <property type="match status" value="1"/>
</dbReference>
<keyword evidence="6" id="KW-0812">Transmembrane</keyword>
<protein>
    <recommendedName>
        <fullName evidence="7">Signal transduction histidine kinase subgroup 3 dimerisation and phosphoacceptor domain-containing protein</fullName>
    </recommendedName>
</protein>
<dbReference type="PANTHER" id="PTHR24421">
    <property type="entry name" value="NITRATE/NITRITE SENSOR PROTEIN NARX-RELATED"/>
    <property type="match status" value="1"/>
</dbReference>
<dbReference type="GO" id="GO:0046983">
    <property type="term" value="F:protein dimerization activity"/>
    <property type="evidence" value="ECO:0007669"/>
    <property type="project" value="InterPro"/>
</dbReference>
<evidence type="ECO:0000256" key="6">
    <source>
        <dbReference type="SAM" id="Phobius"/>
    </source>
</evidence>
<proteinExistence type="predicted"/>
<feature type="coiled-coil region" evidence="4">
    <location>
        <begin position="282"/>
        <end position="313"/>
    </location>
</feature>
<evidence type="ECO:0000256" key="1">
    <source>
        <dbReference type="ARBA" id="ARBA00022679"/>
    </source>
</evidence>
<gene>
    <name evidence="8" type="ORF">FCK90_00315</name>
</gene>
<evidence type="ECO:0000256" key="4">
    <source>
        <dbReference type="SAM" id="Coils"/>
    </source>
</evidence>
<evidence type="ECO:0000256" key="3">
    <source>
        <dbReference type="ARBA" id="ARBA00023012"/>
    </source>
</evidence>
<keyword evidence="4" id="KW-0175">Coiled coil</keyword>